<keyword evidence="7" id="KW-0547">Nucleotide-binding</keyword>
<protein>
    <submittedName>
        <fullName evidence="16">Protein mab-21</fullName>
    </submittedName>
</protein>
<evidence type="ECO:0000259" key="14">
    <source>
        <dbReference type="Pfam" id="PF03281"/>
    </source>
</evidence>
<evidence type="ECO:0000256" key="13">
    <source>
        <dbReference type="SAM" id="MobiDB-lite"/>
    </source>
</evidence>
<dbReference type="InterPro" id="IPR024810">
    <property type="entry name" value="MAB21L/cGLR"/>
</dbReference>
<feature type="region of interest" description="Disordered" evidence="13">
    <location>
        <begin position="441"/>
        <end position="480"/>
    </location>
</feature>
<keyword evidence="10" id="KW-0342">GTP-binding</keyword>
<proteinExistence type="inferred from homology"/>
<dbReference type="InterPro" id="IPR046906">
    <property type="entry name" value="Mab-21_HhH/H2TH-like"/>
</dbReference>
<evidence type="ECO:0000256" key="3">
    <source>
        <dbReference type="ARBA" id="ARBA00008307"/>
    </source>
</evidence>
<feature type="domain" description="Mab-21-like nucleotidyltransferase" evidence="14">
    <location>
        <begin position="75"/>
        <end position="257"/>
    </location>
</feature>
<keyword evidence="8" id="KW-0067">ATP-binding</keyword>
<keyword evidence="5" id="KW-0548">Nucleotidyltransferase</keyword>
<keyword evidence="9" id="KW-0460">Magnesium</keyword>
<dbReference type="Gene3D" id="1.10.1410.40">
    <property type="match status" value="1"/>
</dbReference>
<evidence type="ECO:0000256" key="1">
    <source>
        <dbReference type="ARBA" id="ARBA00001936"/>
    </source>
</evidence>
<evidence type="ECO:0000256" key="5">
    <source>
        <dbReference type="ARBA" id="ARBA00022695"/>
    </source>
</evidence>
<dbReference type="InterPro" id="IPR046903">
    <property type="entry name" value="Mab-21-like_nuc_Trfase"/>
</dbReference>
<dbReference type="PANTHER" id="PTHR10656:SF42">
    <property type="entry name" value="CYCLIC GMP-AMP SYNTHASE-LIKE PROTEIN-RELATED"/>
    <property type="match status" value="1"/>
</dbReference>
<dbReference type="GO" id="GO:0016779">
    <property type="term" value="F:nucleotidyltransferase activity"/>
    <property type="evidence" value="ECO:0007669"/>
    <property type="project" value="UniProtKB-KW"/>
</dbReference>
<reference evidence="16" key="2">
    <citation type="submission" date="2014-07" db="EMBL/GenBank/DDBJ databases">
        <authorList>
            <person name="Hull J."/>
        </authorList>
    </citation>
    <scope>NUCLEOTIDE SEQUENCE</scope>
</reference>
<feature type="compositionally biased region" description="Low complexity" evidence="13">
    <location>
        <begin position="454"/>
        <end position="466"/>
    </location>
</feature>
<keyword evidence="12" id="KW-0175">Coiled coil</keyword>
<sequence>MGSSSPPQIREEKFYKSLEGGLTKINNECIAMNGDEKSSMIKITLEVLDELIKKMKEANKLFEWLYNKNRYVGSYFDGLRVKEATEFDIDVVLKMPIIYEKCKIRRTKAYPGSIDVNLSDAKLTGDKLTKHQNETEEIYKWVDKDGYLSHRKVLKWWESVFSKLQGLTALVVNNKEYKITAFKKSGPAMTAHISGENVDIDVDLVPVIEFPKTVSPPHPIRWKDQEGVWYIVPKPREDNEFLWRLSFPDQERKVMNGLNKLKMVNRFLKRMRDVFNWRPLASYYIKSIFLWEAHERKEKKDEVFLNKNLGYLFAYFLGKLQWYLERQTLPFFWDKEMNLFVKINRPTLEGFAGRIKNVRAQMDRHIQEANTAELEKLMRSLFYPAKESISANGTDNSSRSNETFLLIDLEPMSENDLSPPSFSPPDFFESTSSFELFPETFSQSSNIPSPPSESQDSAISSTSNSSYNKRQRSQDLGNSKEKCSLEIEECKLRVQIAEIDLETAKINLRAAEKRYDKVVLEYNMLSKITD</sequence>
<accession>A0A0A9WRL5</accession>
<reference evidence="16" key="1">
    <citation type="journal article" date="2014" name="PLoS ONE">
        <title>Transcriptome-Based Identification of ABC Transporters in the Western Tarnished Plant Bug Lygus hesperus.</title>
        <authorList>
            <person name="Hull J.J."/>
            <person name="Chaney K."/>
            <person name="Geib S.M."/>
            <person name="Fabrick J.A."/>
            <person name="Brent C.S."/>
            <person name="Walsh D."/>
            <person name="Lavine L.C."/>
        </authorList>
    </citation>
    <scope>NUCLEOTIDE SEQUENCE</scope>
</reference>
<comment type="cofactor">
    <cofactor evidence="2">
        <name>Mg(2+)</name>
        <dbReference type="ChEBI" id="CHEBI:18420"/>
    </cofactor>
</comment>
<name>A0A0A9WRL5_LYGHE</name>
<evidence type="ECO:0000256" key="2">
    <source>
        <dbReference type="ARBA" id="ARBA00001946"/>
    </source>
</evidence>
<evidence type="ECO:0000256" key="6">
    <source>
        <dbReference type="ARBA" id="ARBA00022723"/>
    </source>
</evidence>
<keyword evidence="4" id="KW-0808">Transferase</keyword>
<evidence type="ECO:0000256" key="8">
    <source>
        <dbReference type="ARBA" id="ARBA00022840"/>
    </source>
</evidence>
<dbReference type="Pfam" id="PF20266">
    <property type="entry name" value="Mab-21_C"/>
    <property type="match status" value="1"/>
</dbReference>
<evidence type="ECO:0000313" key="16">
    <source>
        <dbReference type="EMBL" id="JAG07500.1"/>
    </source>
</evidence>
<dbReference type="Pfam" id="PF03281">
    <property type="entry name" value="Mab-21"/>
    <property type="match status" value="1"/>
</dbReference>
<feature type="domain" description="Mab-21-like HhH/H2TH-like" evidence="15">
    <location>
        <begin position="262"/>
        <end position="355"/>
    </location>
</feature>
<gene>
    <name evidence="16" type="primary">mab-21_5</name>
    <name evidence="17" type="synonym">mab-21_1</name>
    <name evidence="16" type="ORF">CM83_81014</name>
    <name evidence="17" type="ORF">CM83_81022</name>
</gene>
<comment type="cofactor">
    <cofactor evidence="1">
        <name>Mn(2+)</name>
        <dbReference type="ChEBI" id="CHEBI:29035"/>
    </cofactor>
</comment>
<evidence type="ECO:0000256" key="10">
    <source>
        <dbReference type="ARBA" id="ARBA00023134"/>
    </source>
</evidence>
<evidence type="ECO:0000259" key="15">
    <source>
        <dbReference type="Pfam" id="PF20266"/>
    </source>
</evidence>
<dbReference type="Gene3D" id="3.30.460.90">
    <property type="match status" value="1"/>
</dbReference>
<dbReference type="GO" id="GO:0046872">
    <property type="term" value="F:metal ion binding"/>
    <property type="evidence" value="ECO:0007669"/>
    <property type="project" value="UniProtKB-KW"/>
</dbReference>
<dbReference type="EMBL" id="GBHO01036104">
    <property type="protein sequence ID" value="JAG07500.1"/>
    <property type="molecule type" value="Transcribed_RNA"/>
</dbReference>
<evidence type="ECO:0000256" key="4">
    <source>
        <dbReference type="ARBA" id="ARBA00022679"/>
    </source>
</evidence>
<dbReference type="GO" id="GO:0005525">
    <property type="term" value="F:GTP binding"/>
    <property type="evidence" value="ECO:0007669"/>
    <property type="project" value="UniProtKB-KW"/>
</dbReference>
<dbReference type="SMART" id="SM01265">
    <property type="entry name" value="Mab-21"/>
    <property type="match status" value="1"/>
</dbReference>
<dbReference type="AlphaFoldDB" id="A0A0A9WRL5"/>
<evidence type="ECO:0000313" key="17">
    <source>
        <dbReference type="EMBL" id="JAG38600.1"/>
    </source>
</evidence>
<dbReference type="EMBL" id="GBHO01005004">
    <property type="protein sequence ID" value="JAG38600.1"/>
    <property type="molecule type" value="Transcribed_RNA"/>
</dbReference>
<keyword evidence="11" id="KW-0464">Manganese</keyword>
<organism evidence="16">
    <name type="scientific">Lygus hesperus</name>
    <name type="common">Western plant bug</name>
    <dbReference type="NCBI Taxonomy" id="30085"/>
    <lineage>
        <taxon>Eukaryota</taxon>
        <taxon>Metazoa</taxon>
        <taxon>Ecdysozoa</taxon>
        <taxon>Arthropoda</taxon>
        <taxon>Hexapoda</taxon>
        <taxon>Insecta</taxon>
        <taxon>Pterygota</taxon>
        <taxon>Neoptera</taxon>
        <taxon>Paraneoptera</taxon>
        <taxon>Hemiptera</taxon>
        <taxon>Heteroptera</taxon>
        <taxon>Panheteroptera</taxon>
        <taxon>Cimicomorpha</taxon>
        <taxon>Miridae</taxon>
        <taxon>Mirini</taxon>
        <taxon>Lygus</taxon>
    </lineage>
</organism>
<dbReference type="PANTHER" id="PTHR10656">
    <property type="entry name" value="CELL FATE DETERMINING PROTEIN MAB21-RELATED"/>
    <property type="match status" value="1"/>
</dbReference>
<evidence type="ECO:0000256" key="7">
    <source>
        <dbReference type="ARBA" id="ARBA00022741"/>
    </source>
</evidence>
<comment type="similarity">
    <text evidence="3">Belongs to the mab-21 family.</text>
</comment>
<keyword evidence="6" id="KW-0479">Metal-binding</keyword>
<feature type="coiled-coil region" evidence="12">
    <location>
        <begin position="487"/>
        <end position="521"/>
    </location>
</feature>
<dbReference type="GO" id="GO:0005524">
    <property type="term" value="F:ATP binding"/>
    <property type="evidence" value="ECO:0007669"/>
    <property type="project" value="UniProtKB-KW"/>
</dbReference>
<evidence type="ECO:0000256" key="9">
    <source>
        <dbReference type="ARBA" id="ARBA00022842"/>
    </source>
</evidence>
<evidence type="ECO:0000256" key="11">
    <source>
        <dbReference type="ARBA" id="ARBA00023211"/>
    </source>
</evidence>
<evidence type="ECO:0000256" key="12">
    <source>
        <dbReference type="SAM" id="Coils"/>
    </source>
</evidence>